<dbReference type="GO" id="GO:0016002">
    <property type="term" value="F:sulfite reductase activity"/>
    <property type="evidence" value="ECO:0007669"/>
    <property type="project" value="TreeGrafter"/>
</dbReference>
<evidence type="ECO:0000259" key="5">
    <source>
        <dbReference type="PROSITE" id="PS51379"/>
    </source>
</evidence>
<dbReference type="EMBL" id="CP060096">
    <property type="protein sequence ID" value="QSZ28091.1"/>
    <property type="molecule type" value="Genomic_DNA"/>
</dbReference>
<feature type="domain" description="4Fe-4S ferredoxin-type" evidence="5">
    <location>
        <begin position="164"/>
        <end position="194"/>
    </location>
</feature>
<protein>
    <submittedName>
        <fullName evidence="6">(4Fe-4S)-binding protein</fullName>
    </submittedName>
</protein>
<dbReference type="InterPro" id="IPR006067">
    <property type="entry name" value="NO2/SO3_Rdtase_4Fe4S_dom"/>
</dbReference>
<dbReference type="RefSeq" id="WP_284680829.1">
    <property type="nucleotide sequence ID" value="NZ_CP060096.1"/>
</dbReference>
<gene>
    <name evidence="6" type="ORF">ACETAC_04360</name>
</gene>
<dbReference type="AlphaFoldDB" id="A0A975GBE7"/>
<dbReference type="Gene3D" id="3.30.413.10">
    <property type="entry name" value="Sulfite Reductase Hemoprotein, domain 1"/>
    <property type="match status" value="1"/>
</dbReference>
<dbReference type="InterPro" id="IPR045169">
    <property type="entry name" value="NO2/SO3_Rdtase_4Fe4S_prot"/>
</dbReference>
<keyword evidence="2" id="KW-0479">Metal-binding</keyword>
<keyword evidence="4" id="KW-0411">Iron-sulfur</keyword>
<name>A0A975GBE7_9THEO</name>
<dbReference type="Pfam" id="PF01077">
    <property type="entry name" value="NIR_SIR"/>
    <property type="match status" value="1"/>
</dbReference>
<feature type="domain" description="4Fe-4S ferredoxin-type" evidence="5">
    <location>
        <begin position="195"/>
        <end position="224"/>
    </location>
</feature>
<dbReference type="InterPro" id="IPR036136">
    <property type="entry name" value="Nit/Sulf_reduc_fer-like_dom_sf"/>
</dbReference>
<keyword evidence="3" id="KW-0408">Iron</keyword>
<keyword evidence="7" id="KW-1185">Reference proteome</keyword>
<organism evidence="6 7">
    <name type="scientific">Aceticella autotrophica</name>
    <dbReference type="NCBI Taxonomy" id="2755338"/>
    <lineage>
        <taxon>Bacteria</taxon>
        <taxon>Bacillati</taxon>
        <taxon>Bacillota</taxon>
        <taxon>Clostridia</taxon>
        <taxon>Thermoanaerobacterales</taxon>
        <taxon>Thermoanaerobacteraceae</taxon>
        <taxon>Aceticella</taxon>
    </lineage>
</organism>
<dbReference type="InterPro" id="IPR045854">
    <property type="entry name" value="NO2/SO3_Rdtase_4Fe4S_sf"/>
</dbReference>
<proteinExistence type="predicted"/>
<evidence type="ECO:0000313" key="6">
    <source>
        <dbReference type="EMBL" id="QSZ28091.1"/>
    </source>
</evidence>
<dbReference type="SUPFAM" id="SSF56014">
    <property type="entry name" value="Nitrite and sulphite reductase 4Fe-4S domain-like"/>
    <property type="match status" value="1"/>
</dbReference>
<dbReference type="SUPFAM" id="SSF54862">
    <property type="entry name" value="4Fe-4S ferredoxins"/>
    <property type="match status" value="1"/>
</dbReference>
<dbReference type="PANTHER" id="PTHR11493:SF54">
    <property type="entry name" value="ANAEROBIC SULFITE REDUCTASE SUBUNIT C"/>
    <property type="match status" value="1"/>
</dbReference>
<evidence type="ECO:0000256" key="3">
    <source>
        <dbReference type="ARBA" id="ARBA00023004"/>
    </source>
</evidence>
<dbReference type="PANTHER" id="PTHR11493">
    <property type="entry name" value="SULFITE REDUCTASE [NADPH] SUBUNIT BETA-RELATED"/>
    <property type="match status" value="1"/>
</dbReference>
<dbReference type="GO" id="GO:0009337">
    <property type="term" value="C:sulfite reductase complex (NADPH)"/>
    <property type="evidence" value="ECO:0007669"/>
    <property type="project" value="TreeGrafter"/>
</dbReference>
<dbReference type="GO" id="GO:0051539">
    <property type="term" value="F:4 iron, 4 sulfur cluster binding"/>
    <property type="evidence" value="ECO:0007669"/>
    <property type="project" value="UniProtKB-KW"/>
</dbReference>
<dbReference type="KEGG" id="aaut:ACETAC_04360"/>
<accession>A0A975GBE7</accession>
<dbReference type="GO" id="GO:0050311">
    <property type="term" value="F:sulfite reductase (ferredoxin) activity"/>
    <property type="evidence" value="ECO:0007669"/>
    <property type="project" value="TreeGrafter"/>
</dbReference>
<reference evidence="6" key="1">
    <citation type="submission" date="2020-08" db="EMBL/GenBank/DDBJ databases">
        <title>Genomic insights into the carbon and energy metabolism of the first obligate autotrophic acetogenic bacterium Aceticella autotrophica gen. nov., sp. nov.</title>
        <authorList>
            <person name="Toshchakov S.V."/>
            <person name="Elcheninov A.G."/>
            <person name="Kublanov I.V."/>
            <person name="Frolov E.N."/>
            <person name="Lebedinsky A.V."/>
        </authorList>
    </citation>
    <scope>NUCLEOTIDE SEQUENCE</scope>
    <source>
        <strain evidence="6">3443-3Ac</strain>
    </source>
</reference>
<evidence type="ECO:0000256" key="4">
    <source>
        <dbReference type="ARBA" id="ARBA00023014"/>
    </source>
</evidence>
<dbReference type="InterPro" id="IPR005117">
    <property type="entry name" value="NiRdtase/SiRdtase_haem-b_fer"/>
</dbReference>
<dbReference type="PROSITE" id="PS51379">
    <property type="entry name" value="4FE4S_FER_2"/>
    <property type="match status" value="2"/>
</dbReference>
<evidence type="ECO:0000313" key="7">
    <source>
        <dbReference type="Proteomes" id="UP000671913"/>
    </source>
</evidence>
<keyword evidence="1" id="KW-0004">4Fe-4S</keyword>
<sequence length="301" mass="34038">MDEKISAEEKAKLKDQGFIPQRDGKHYSCRVITENGCLNSEKNQKLSDIAEKYGRGYMCYTVRLTIEIPWIKYEDIEKVKAELKEVGLYTGGTGARVRPVVACKGTYCGFGFLDTQLIAKEIHERFYKKYYDVKLPHKFKIAVGGCPNNCIKPDLNDIGIMGQKVPLLDESLCLGCKKCGVEAACRVNAAKVIDGKLKIDREKCNNCGFCIDKCHFEAMKCEKEGVKIFIGGKWGKAVRRGNVLPGIYSIDEAMDIIEKAILYYKENGNNKERFGDMIDRIGFEEVSYQILNKVEIYKGNN</sequence>
<dbReference type="Pfam" id="PF03460">
    <property type="entry name" value="NIR_SIR_ferr"/>
    <property type="match status" value="1"/>
</dbReference>
<dbReference type="GO" id="GO:0000103">
    <property type="term" value="P:sulfate assimilation"/>
    <property type="evidence" value="ECO:0007669"/>
    <property type="project" value="TreeGrafter"/>
</dbReference>
<dbReference type="Proteomes" id="UP000671913">
    <property type="component" value="Chromosome"/>
</dbReference>
<dbReference type="Gene3D" id="3.30.70.3340">
    <property type="match status" value="1"/>
</dbReference>
<dbReference type="GO" id="GO:0020037">
    <property type="term" value="F:heme binding"/>
    <property type="evidence" value="ECO:0007669"/>
    <property type="project" value="InterPro"/>
</dbReference>
<dbReference type="GO" id="GO:0046872">
    <property type="term" value="F:metal ion binding"/>
    <property type="evidence" value="ECO:0007669"/>
    <property type="project" value="UniProtKB-KW"/>
</dbReference>
<dbReference type="SUPFAM" id="SSF55124">
    <property type="entry name" value="Nitrite/Sulfite reductase N-terminal domain-like"/>
    <property type="match status" value="1"/>
</dbReference>
<evidence type="ECO:0000256" key="2">
    <source>
        <dbReference type="ARBA" id="ARBA00022723"/>
    </source>
</evidence>
<dbReference type="Gene3D" id="3.30.70.20">
    <property type="match status" value="1"/>
</dbReference>
<dbReference type="InterPro" id="IPR017896">
    <property type="entry name" value="4Fe4S_Fe-S-bd"/>
</dbReference>
<evidence type="ECO:0000256" key="1">
    <source>
        <dbReference type="ARBA" id="ARBA00022485"/>
    </source>
</evidence>